<dbReference type="Pfam" id="PF00225">
    <property type="entry name" value="Kinesin"/>
    <property type="match status" value="1"/>
</dbReference>
<comment type="similarity">
    <text evidence="5 6">Belongs to the TRAFAC class myosin-kinesin ATPase superfamily. Kinesin family.</text>
</comment>
<evidence type="ECO:0000256" key="2">
    <source>
        <dbReference type="ARBA" id="ARBA00022741"/>
    </source>
</evidence>
<feature type="region of interest" description="Disordered" evidence="7">
    <location>
        <begin position="347"/>
        <end position="369"/>
    </location>
</feature>
<evidence type="ECO:0000256" key="1">
    <source>
        <dbReference type="ARBA" id="ARBA00004245"/>
    </source>
</evidence>
<keyword evidence="4" id="KW-0963">Cytoplasm</keyword>
<dbReference type="PROSITE" id="PS50067">
    <property type="entry name" value="KINESIN_MOTOR_2"/>
    <property type="match status" value="1"/>
</dbReference>
<keyword evidence="2 5" id="KW-0547">Nucleotide-binding</keyword>
<comment type="subcellular location">
    <subcellularLocation>
        <location evidence="1">Cytoplasm</location>
        <location evidence="1">Cytoskeleton</location>
    </subcellularLocation>
</comment>
<comment type="caution">
    <text evidence="8">The sequence shown here is derived from an EMBL/GenBank/DDBJ whole genome shotgun (WGS) entry which is preliminary data.</text>
</comment>
<keyword evidence="3 5" id="KW-0067">ATP-binding</keyword>
<gene>
    <name evidence="8" type="ORF">PACLA_8A071967</name>
</gene>
<dbReference type="InterPro" id="IPR027640">
    <property type="entry name" value="Kinesin-like_fam"/>
</dbReference>
<dbReference type="GO" id="GO:0003777">
    <property type="term" value="F:microtubule motor activity"/>
    <property type="evidence" value="ECO:0007669"/>
    <property type="project" value="InterPro"/>
</dbReference>
<reference evidence="8" key="1">
    <citation type="submission" date="2020-04" db="EMBL/GenBank/DDBJ databases">
        <authorList>
            <person name="Alioto T."/>
            <person name="Alioto T."/>
            <person name="Gomez Garrido J."/>
        </authorList>
    </citation>
    <scope>NUCLEOTIDE SEQUENCE</scope>
    <source>
        <strain evidence="8">A484AB</strain>
    </source>
</reference>
<dbReference type="InterPro" id="IPR019821">
    <property type="entry name" value="Kinesin_motor_CS"/>
</dbReference>
<dbReference type="InterPro" id="IPR001752">
    <property type="entry name" value="Kinesin_motor_dom"/>
</dbReference>
<keyword evidence="9" id="KW-1185">Reference proteome</keyword>
<dbReference type="PANTHER" id="PTHR47972:SF28">
    <property type="entry name" value="KINESIN-LIKE PROTEIN KLP-3"/>
    <property type="match status" value="1"/>
</dbReference>
<dbReference type="Gene3D" id="3.40.850.10">
    <property type="entry name" value="Kinesin motor domain"/>
    <property type="match status" value="1"/>
</dbReference>
<dbReference type="OrthoDB" id="5985277at2759"/>
<evidence type="ECO:0000256" key="6">
    <source>
        <dbReference type="RuleBase" id="RU000394"/>
    </source>
</evidence>
<dbReference type="AlphaFoldDB" id="A0A6S7FUF8"/>
<evidence type="ECO:0000313" key="8">
    <source>
        <dbReference type="EMBL" id="CAB3980923.1"/>
    </source>
</evidence>
<dbReference type="FunFam" id="3.40.850.10:FF:000113">
    <property type="entry name" value="Kinesin-like protein"/>
    <property type="match status" value="1"/>
</dbReference>
<dbReference type="PRINTS" id="PR00380">
    <property type="entry name" value="KINESINHEAVY"/>
</dbReference>
<evidence type="ECO:0000313" key="9">
    <source>
        <dbReference type="Proteomes" id="UP001152795"/>
    </source>
</evidence>
<proteinExistence type="inferred from homology"/>
<dbReference type="CDD" id="cd01366">
    <property type="entry name" value="KISc_C_terminal"/>
    <property type="match status" value="1"/>
</dbReference>
<dbReference type="Proteomes" id="UP001152795">
    <property type="component" value="Unassembled WGS sequence"/>
</dbReference>
<dbReference type="SMART" id="SM00129">
    <property type="entry name" value="KISc"/>
    <property type="match status" value="1"/>
</dbReference>
<dbReference type="SUPFAM" id="SSF52540">
    <property type="entry name" value="P-loop containing nucleoside triphosphate hydrolases"/>
    <property type="match status" value="1"/>
</dbReference>
<dbReference type="PANTHER" id="PTHR47972">
    <property type="entry name" value="KINESIN-LIKE PROTEIN KLP-3"/>
    <property type="match status" value="1"/>
</dbReference>
<protein>
    <recommendedName>
        <fullName evidence="6">Kinesin-like protein</fullName>
    </recommendedName>
</protein>
<keyword evidence="6" id="KW-0493">Microtubule</keyword>
<feature type="compositionally biased region" description="Basic residues" evidence="7">
    <location>
        <begin position="360"/>
        <end position="369"/>
    </location>
</feature>
<sequence length="369" mass="40915">MKLRKRLHNELVDLKGNIRVYCRVRPFISEDGVGVSSQTPTIAFDHSDDSVLNVTNKGTVKHFEMEKVFQPTSTQDEVYSEVQELVVSCLDGYNICIFAYGQTGSGKTFTMEGPADNPGINQRALRHLFQSIEERSRDWVYSVTVNVLEIYNEAIRDLLSSEQTQKLEMKLGADGLNHVRGLTDFEVDNIDHVNELFAFGKKNRATAVTSMNEHSSRSHAILRVTVSGTHNASGTTITGKLNLVDLAGSERVNKSGSEGLRMKEAQNINKSLSSLGDVIHALKNKHGHVPYRNSKLTFLLQDSLGGDSKTLMVVQVSPALKNVGETLCSLNFAQRVRMVELGQASKKIETADQNPTTPNKTKRNATPRR</sequence>
<evidence type="ECO:0000256" key="3">
    <source>
        <dbReference type="ARBA" id="ARBA00022840"/>
    </source>
</evidence>
<keyword evidence="5 6" id="KW-0505">Motor protein</keyword>
<dbReference type="GO" id="GO:0008017">
    <property type="term" value="F:microtubule binding"/>
    <property type="evidence" value="ECO:0007669"/>
    <property type="project" value="InterPro"/>
</dbReference>
<dbReference type="PROSITE" id="PS00411">
    <property type="entry name" value="KINESIN_MOTOR_1"/>
    <property type="match status" value="1"/>
</dbReference>
<evidence type="ECO:0000256" key="7">
    <source>
        <dbReference type="SAM" id="MobiDB-lite"/>
    </source>
</evidence>
<evidence type="ECO:0000256" key="5">
    <source>
        <dbReference type="PROSITE-ProRule" id="PRU00283"/>
    </source>
</evidence>
<feature type="binding site" evidence="5">
    <location>
        <begin position="101"/>
        <end position="108"/>
    </location>
    <ligand>
        <name>ATP</name>
        <dbReference type="ChEBI" id="CHEBI:30616"/>
    </ligand>
</feature>
<dbReference type="GO" id="GO:0005874">
    <property type="term" value="C:microtubule"/>
    <property type="evidence" value="ECO:0007669"/>
    <property type="project" value="UniProtKB-KW"/>
</dbReference>
<dbReference type="InterPro" id="IPR027417">
    <property type="entry name" value="P-loop_NTPase"/>
</dbReference>
<accession>A0A6S7FUF8</accession>
<dbReference type="GO" id="GO:0007018">
    <property type="term" value="P:microtubule-based movement"/>
    <property type="evidence" value="ECO:0007669"/>
    <property type="project" value="InterPro"/>
</dbReference>
<name>A0A6S7FUF8_PARCT</name>
<organism evidence="8 9">
    <name type="scientific">Paramuricea clavata</name>
    <name type="common">Red gorgonian</name>
    <name type="synonym">Violescent sea-whip</name>
    <dbReference type="NCBI Taxonomy" id="317549"/>
    <lineage>
        <taxon>Eukaryota</taxon>
        <taxon>Metazoa</taxon>
        <taxon>Cnidaria</taxon>
        <taxon>Anthozoa</taxon>
        <taxon>Octocorallia</taxon>
        <taxon>Malacalcyonacea</taxon>
        <taxon>Plexauridae</taxon>
        <taxon>Paramuricea</taxon>
    </lineage>
</organism>
<keyword evidence="4" id="KW-0206">Cytoskeleton</keyword>
<dbReference type="GO" id="GO:0005524">
    <property type="term" value="F:ATP binding"/>
    <property type="evidence" value="ECO:0007669"/>
    <property type="project" value="UniProtKB-UniRule"/>
</dbReference>
<dbReference type="EMBL" id="CACRXK020000336">
    <property type="protein sequence ID" value="CAB3980923.1"/>
    <property type="molecule type" value="Genomic_DNA"/>
</dbReference>
<dbReference type="InterPro" id="IPR036961">
    <property type="entry name" value="Kinesin_motor_dom_sf"/>
</dbReference>
<evidence type="ECO:0000256" key="4">
    <source>
        <dbReference type="ARBA" id="ARBA00023212"/>
    </source>
</evidence>